<dbReference type="AlphaFoldDB" id="A0A381XGJ0"/>
<dbReference type="InterPro" id="IPR036884">
    <property type="entry name" value="2Fe-2S-bd_dom_sf"/>
</dbReference>
<keyword evidence="4" id="KW-0408">Iron</keyword>
<proteinExistence type="predicted"/>
<dbReference type="PANTHER" id="PTHR44379:SF5">
    <property type="entry name" value="OXIDOREDUCTASE WITH IRON-SULFUR SUBUNIT"/>
    <property type="match status" value="1"/>
</dbReference>
<dbReference type="InterPro" id="IPR051452">
    <property type="entry name" value="Diverse_Oxidoreductases"/>
</dbReference>
<dbReference type="FunFam" id="1.10.150.120:FF:000003">
    <property type="entry name" value="Carbon monoxide dehydrogenase, small subunit"/>
    <property type="match status" value="1"/>
</dbReference>
<dbReference type="InterPro" id="IPR002888">
    <property type="entry name" value="2Fe-2S-bd"/>
</dbReference>
<protein>
    <recommendedName>
        <fullName evidence="6">2Fe-2S ferredoxin-type domain-containing protein</fullName>
    </recommendedName>
</protein>
<accession>A0A381XGJ0</accession>
<feature type="domain" description="2Fe-2S ferredoxin-type" evidence="6">
    <location>
        <begin position="1"/>
        <end position="72"/>
    </location>
</feature>
<dbReference type="PANTHER" id="PTHR44379">
    <property type="entry name" value="OXIDOREDUCTASE WITH IRON-SULFUR SUBUNIT"/>
    <property type="match status" value="1"/>
</dbReference>
<dbReference type="GO" id="GO:0046872">
    <property type="term" value="F:metal ion binding"/>
    <property type="evidence" value="ECO:0007669"/>
    <property type="project" value="UniProtKB-KW"/>
</dbReference>
<dbReference type="Pfam" id="PF01799">
    <property type="entry name" value="Fer2_2"/>
    <property type="match status" value="1"/>
</dbReference>
<evidence type="ECO:0000259" key="6">
    <source>
        <dbReference type="PROSITE" id="PS51085"/>
    </source>
</evidence>
<feature type="non-terminal residue" evidence="7">
    <location>
        <position position="1"/>
    </location>
</feature>
<dbReference type="CDD" id="cd00207">
    <property type="entry name" value="fer2"/>
    <property type="match status" value="1"/>
</dbReference>
<dbReference type="GO" id="GO:0016491">
    <property type="term" value="F:oxidoreductase activity"/>
    <property type="evidence" value="ECO:0007669"/>
    <property type="project" value="UniProtKB-KW"/>
</dbReference>
<dbReference type="InterPro" id="IPR012675">
    <property type="entry name" value="Beta-grasp_dom_sf"/>
</dbReference>
<dbReference type="Gene3D" id="1.10.150.120">
    <property type="entry name" value="[2Fe-2S]-binding domain"/>
    <property type="match status" value="1"/>
</dbReference>
<dbReference type="InterPro" id="IPR001041">
    <property type="entry name" value="2Fe-2S_ferredoxin-type"/>
</dbReference>
<dbReference type="EMBL" id="UINC01014955">
    <property type="protein sequence ID" value="SVA63373.1"/>
    <property type="molecule type" value="Genomic_DNA"/>
</dbReference>
<name>A0A381XGJ0_9ZZZZ</name>
<keyword evidence="5" id="KW-0411">Iron-sulfur</keyword>
<keyword evidence="1" id="KW-0001">2Fe-2S</keyword>
<dbReference type="PROSITE" id="PS00197">
    <property type="entry name" value="2FE2S_FER_1"/>
    <property type="match status" value="1"/>
</dbReference>
<dbReference type="InterPro" id="IPR036010">
    <property type="entry name" value="2Fe-2S_ferredoxin-like_sf"/>
</dbReference>
<organism evidence="7">
    <name type="scientific">marine metagenome</name>
    <dbReference type="NCBI Taxonomy" id="408172"/>
    <lineage>
        <taxon>unclassified sequences</taxon>
        <taxon>metagenomes</taxon>
        <taxon>ecological metagenomes</taxon>
    </lineage>
</organism>
<dbReference type="SUPFAM" id="SSF47741">
    <property type="entry name" value="CO dehydrogenase ISP C-domain like"/>
    <property type="match status" value="1"/>
</dbReference>
<dbReference type="GO" id="GO:0051537">
    <property type="term" value="F:2 iron, 2 sulfur cluster binding"/>
    <property type="evidence" value="ECO:0007669"/>
    <property type="project" value="UniProtKB-KW"/>
</dbReference>
<sequence length="152" mass="16524">NVNGQDFEVEIKAHETLADVLREKLGLIGVKVSCGEGECGSCTILVDGIPCTACLMLGRQGEDHELTTVEGIGDYNNLHPIQQAFIDEQGFQCGFCTPGFIMTAKAFLDENPNPTEEEVSIAMSGNICRCGAYPWIVKSVLKAAETLRNEQR</sequence>
<dbReference type="SUPFAM" id="SSF54292">
    <property type="entry name" value="2Fe-2S ferredoxin-like"/>
    <property type="match status" value="1"/>
</dbReference>
<evidence type="ECO:0000256" key="5">
    <source>
        <dbReference type="ARBA" id="ARBA00023014"/>
    </source>
</evidence>
<evidence type="ECO:0000256" key="2">
    <source>
        <dbReference type="ARBA" id="ARBA00022723"/>
    </source>
</evidence>
<keyword evidence="3" id="KW-0560">Oxidoreductase</keyword>
<reference evidence="7" key="1">
    <citation type="submission" date="2018-05" db="EMBL/GenBank/DDBJ databases">
        <authorList>
            <person name="Lanie J.A."/>
            <person name="Ng W.-L."/>
            <person name="Kazmierczak K.M."/>
            <person name="Andrzejewski T.M."/>
            <person name="Davidsen T.M."/>
            <person name="Wayne K.J."/>
            <person name="Tettelin H."/>
            <person name="Glass J.I."/>
            <person name="Rusch D."/>
            <person name="Podicherti R."/>
            <person name="Tsui H.-C.T."/>
            <person name="Winkler M.E."/>
        </authorList>
    </citation>
    <scope>NUCLEOTIDE SEQUENCE</scope>
</reference>
<evidence type="ECO:0000256" key="3">
    <source>
        <dbReference type="ARBA" id="ARBA00023002"/>
    </source>
</evidence>
<evidence type="ECO:0000256" key="1">
    <source>
        <dbReference type="ARBA" id="ARBA00022714"/>
    </source>
</evidence>
<gene>
    <name evidence="7" type="ORF">METZ01_LOCUS116227</name>
</gene>
<evidence type="ECO:0000256" key="4">
    <source>
        <dbReference type="ARBA" id="ARBA00023004"/>
    </source>
</evidence>
<evidence type="ECO:0000313" key="7">
    <source>
        <dbReference type="EMBL" id="SVA63373.1"/>
    </source>
</evidence>
<dbReference type="InterPro" id="IPR006058">
    <property type="entry name" value="2Fe2S_fd_BS"/>
</dbReference>
<dbReference type="Pfam" id="PF00111">
    <property type="entry name" value="Fer2"/>
    <property type="match status" value="1"/>
</dbReference>
<dbReference type="Gene3D" id="3.10.20.30">
    <property type="match status" value="1"/>
</dbReference>
<keyword evidence="2" id="KW-0479">Metal-binding</keyword>
<dbReference type="PROSITE" id="PS51085">
    <property type="entry name" value="2FE2S_FER_2"/>
    <property type="match status" value="1"/>
</dbReference>